<evidence type="ECO:0000313" key="9">
    <source>
        <dbReference type="EMBL" id="EFB74590.1"/>
    </source>
</evidence>
<keyword evidence="4" id="KW-0808">Transferase</keyword>
<dbReference type="InterPro" id="IPR050297">
    <property type="entry name" value="LipidA_mod_glycosyltrf_83"/>
</dbReference>
<dbReference type="GO" id="GO:0005886">
    <property type="term" value="C:plasma membrane"/>
    <property type="evidence" value="ECO:0007669"/>
    <property type="project" value="UniProtKB-SubCell"/>
</dbReference>
<dbReference type="GO" id="GO:0016763">
    <property type="term" value="F:pentosyltransferase activity"/>
    <property type="evidence" value="ECO:0007669"/>
    <property type="project" value="TreeGrafter"/>
</dbReference>
<dbReference type="Proteomes" id="UP000003438">
    <property type="component" value="Unassembled WGS sequence"/>
</dbReference>
<feature type="transmembrane region" description="Helical" evidence="8">
    <location>
        <begin position="204"/>
        <end position="237"/>
    </location>
</feature>
<feature type="transmembrane region" description="Helical" evidence="8">
    <location>
        <begin position="148"/>
        <end position="168"/>
    </location>
</feature>
<proteinExistence type="predicted"/>
<evidence type="ECO:0000256" key="2">
    <source>
        <dbReference type="ARBA" id="ARBA00022475"/>
    </source>
</evidence>
<feature type="transmembrane region" description="Helical" evidence="8">
    <location>
        <begin position="393"/>
        <end position="415"/>
    </location>
</feature>
<keyword evidence="6 8" id="KW-1133">Transmembrane helix</keyword>
<feature type="transmembrane region" description="Helical" evidence="8">
    <location>
        <begin position="364"/>
        <end position="387"/>
    </location>
</feature>
<feature type="transmembrane region" description="Helical" evidence="8">
    <location>
        <begin position="123"/>
        <end position="141"/>
    </location>
</feature>
<feature type="transmembrane region" description="Helical" evidence="8">
    <location>
        <begin position="308"/>
        <end position="328"/>
    </location>
</feature>
<evidence type="ECO:0000256" key="8">
    <source>
        <dbReference type="SAM" id="Phobius"/>
    </source>
</evidence>
<name>D1PRP9_9FIRM</name>
<keyword evidence="2" id="KW-1003">Cell membrane</keyword>
<organism evidence="9 10">
    <name type="scientific">Subdoligranulum variabile DSM 15176</name>
    <dbReference type="NCBI Taxonomy" id="411471"/>
    <lineage>
        <taxon>Bacteria</taxon>
        <taxon>Bacillati</taxon>
        <taxon>Bacillota</taxon>
        <taxon>Clostridia</taxon>
        <taxon>Eubacteriales</taxon>
        <taxon>Oscillospiraceae</taxon>
        <taxon>Subdoligranulum</taxon>
    </lineage>
</organism>
<feature type="transmembrane region" description="Helical" evidence="8">
    <location>
        <begin position="243"/>
        <end position="264"/>
    </location>
</feature>
<comment type="caution">
    <text evidence="9">The sequence shown here is derived from an EMBL/GenBank/DDBJ whole genome shotgun (WGS) entry which is preliminary data.</text>
</comment>
<keyword evidence="10" id="KW-1185">Reference proteome</keyword>
<sequence>MYRKDKGMAQRKKRYLLALVLLLAAGLALMLVYASRKQGYHVDELYTYELTNYPGGFYALQDGYLDTWQEGSLFASALHPDHAFDYAIPWNNQKIDVHPPLYYCVVYTFECLFPGLPLPWAGLLPNFLCILGATFALYWAARRMTGRFWVSWVAAAVFLLNVGTQGMAVFTRMYALLMLETVLLVLAHLTLYRQLLARQTPRWVFLGLAAATFAGALTQYFFLVFCFFFCGLFGLWLLCTRRWKTAACYVVAEFGGLGLAYLAFPTMKQHIFSGSRGQQALGSFFDLSTLSDWAASVGRVLNLLGAQFGGAVLWALLVLLAAALLWKAGCRPRGMGLFACMLAAAGLFYIIAIDKAAPFEADRYYVLLYGPLILAAALVLARLARLYPRWEPLMALVVLVPVLAAHLTVGNDYLYTQYAGRAPALADTASLPAVVLNKAGYDVAPDLFLPEFAQREAVYQAHCGDEAESLADAVASRDLSGGFVLYGYIYDAGELLDLAESVLDIRSATLLTDVARCPVYYITLAE</sequence>
<evidence type="ECO:0000256" key="4">
    <source>
        <dbReference type="ARBA" id="ARBA00022679"/>
    </source>
</evidence>
<evidence type="ECO:0000313" key="10">
    <source>
        <dbReference type="Proteomes" id="UP000003438"/>
    </source>
</evidence>
<evidence type="ECO:0000256" key="5">
    <source>
        <dbReference type="ARBA" id="ARBA00022692"/>
    </source>
</evidence>
<dbReference type="HOGENOM" id="CLU_517697_0_0_9"/>
<dbReference type="AlphaFoldDB" id="D1PRP9"/>
<evidence type="ECO:0000256" key="1">
    <source>
        <dbReference type="ARBA" id="ARBA00004651"/>
    </source>
</evidence>
<dbReference type="eggNOG" id="ENOG50317YB">
    <property type="taxonomic scope" value="Bacteria"/>
</dbReference>
<feature type="transmembrane region" description="Helical" evidence="8">
    <location>
        <begin position="334"/>
        <end position="352"/>
    </location>
</feature>
<comment type="subcellular location">
    <subcellularLocation>
        <location evidence="1">Cell membrane</location>
        <topology evidence="1">Multi-pass membrane protein</topology>
    </subcellularLocation>
</comment>
<dbReference type="EMBL" id="ACBY02000064">
    <property type="protein sequence ID" value="EFB74590.1"/>
    <property type="molecule type" value="Genomic_DNA"/>
</dbReference>
<keyword evidence="7 8" id="KW-0472">Membrane</keyword>
<dbReference type="STRING" id="411471.SUBVAR_07057"/>
<dbReference type="PANTHER" id="PTHR33908">
    <property type="entry name" value="MANNOSYLTRANSFERASE YKCB-RELATED"/>
    <property type="match status" value="1"/>
</dbReference>
<evidence type="ECO:0000256" key="6">
    <source>
        <dbReference type="ARBA" id="ARBA00022989"/>
    </source>
</evidence>
<gene>
    <name evidence="9" type="ORF">SUBVAR_07057</name>
</gene>
<keyword evidence="5 8" id="KW-0812">Transmembrane</keyword>
<evidence type="ECO:0008006" key="11">
    <source>
        <dbReference type="Google" id="ProtNLM"/>
    </source>
</evidence>
<protein>
    <recommendedName>
        <fullName evidence="11">Glycosyltransferase RgtA/B/C/D-like domain-containing protein</fullName>
    </recommendedName>
</protein>
<evidence type="ECO:0000256" key="3">
    <source>
        <dbReference type="ARBA" id="ARBA00022676"/>
    </source>
</evidence>
<keyword evidence="3" id="KW-0328">Glycosyltransferase</keyword>
<dbReference type="PANTHER" id="PTHR33908:SF11">
    <property type="entry name" value="MEMBRANE PROTEIN"/>
    <property type="match status" value="1"/>
</dbReference>
<evidence type="ECO:0000256" key="7">
    <source>
        <dbReference type="ARBA" id="ARBA00023136"/>
    </source>
</evidence>
<accession>D1PRP9</accession>
<reference evidence="9" key="1">
    <citation type="submission" date="2009-12" db="EMBL/GenBank/DDBJ databases">
        <authorList>
            <person name="Weinstock G."/>
            <person name="Sodergren E."/>
            <person name="Clifton S."/>
            <person name="Fulton L."/>
            <person name="Fulton B."/>
            <person name="Courtney L."/>
            <person name="Fronick C."/>
            <person name="Harrison M."/>
            <person name="Strong C."/>
            <person name="Farmer C."/>
            <person name="Delahaunty K."/>
            <person name="Markovic C."/>
            <person name="Hall O."/>
            <person name="Minx P."/>
            <person name="Tomlinson C."/>
            <person name="Mitreva M."/>
            <person name="Nelson J."/>
            <person name="Hou S."/>
            <person name="Wollam A."/>
            <person name="Pepin K.H."/>
            <person name="Johnson M."/>
            <person name="Bhonagiri V."/>
            <person name="Nash W.E."/>
            <person name="Warren W."/>
            <person name="Chinwalla A."/>
            <person name="Mardis E.R."/>
            <person name="Wilson R.K."/>
        </authorList>
    </citation>
    <scope>NUCLEOTIDE SEQUENCE [LARGE SCALE GENOMIC DNA]</scope>
    <source>
        <strain evidence="9">DSM 15176</strain>
    </source>
</reference>
<dbReference type="GO" id="GO:0009103">
    <property type="term" value="P:lipopolysaccharide biosynthetic process"/>
    <property type="evidence" value="ECO:0007669"/>
    <property type="project" value="UniProtKB-ARBA"/>
</dbReference>